<dbReference type="SUPFAM" id="SSF55060">
    <property type="entry name" value="GHMP Kinase, C-terminal domain"/>
    <property type="match status" value="1"/>
</dbReference>
<evidence type="ECO:0000256" key="2">
    <source>
        <dbReference type="ARBA" id="ARBA00022741"/>
    </source>
</evidence>
<keyword evidence="4" id="KW-0067">ATP-binding</keyword>
<dbReference type="PIRSF" id="PIRSF036406">
    <property type="entry name" value="Hept_kin"/>
    <property type="match status" value="1"/>
</dbReference>
<dbReference type="InterPro" id="IPR052203">
    <property type="entry name" value="GHMP_Kinase-Related"/>
</dbReference>
<gene>
    <name evidence="8" type="ORF">JYU14_02830</name>
</gene>
<comment type="caution">
    <text evidence="8">The sequence shown here is derived from an EMBL/GenBank/DDBJ whole genome shotgun (WGS) entry which is preliminary data.</text>
</comment>
<evidence type="ECO:0000256" key="1">
    <source>
        <dbReference type="ARBA" id="ARBA00022679"/>
    </source>
</evidence>
<evidence type="ECO:0000259" key="6">
    <source>
        <dbReference type="Pfam" id="PF00288"/>
    </source>
</evidence>
<organism evidence="8 9">
    <name type="scientific">Simkania negevensis</name>
    <dbReference type="NCBI Taxonomy" id="83561"/>
    <lineage>
        <taxon>Bacteria</taxon>
        <taxon>Pseudomonadati</taxon>
        <taxon>Chlamydiota</taxon>
        <taxon>Chlamydiia</taxon>
        <taxon>Parachlamydiales</taxon>
        <taxon>Simkaniaceae</taxon>
        <taxon>Simkania</taxon>
    </lineage>
</organism>
<name>A0ABS3AVJ7_9BACT</name>
<dbReference type="SUPFAM" id="SSF54211">
    <property type="entry name" value="Ribosomal protein S5 domain 2-like"/>
    <property type="match status" value="1"/>
</dbReference>
<evidence type="ECO:0000256" key="3">
    <source>
        <dbReference type="ARBA" id="ARBA00022777"/>
    </source>
</evidence>
<keyword evidence="1" id="KW-0808">Transferase</keyword>
<evidence type="ECO:0000259" key="7">
    <source>
        <dbReference type="Pfam" id="PF08544"/>
    </source>
</evidence>
<comment type="similarity">
    <text evidence="5">Belongs to the GHMP kinase family.</text>
</comment>
<dbReference type="InterPro" id="IPR014606">
    <property type="entry name" value="Heptose_7-P_kinase"/>
</dbReference>
<keyword evidence="3" id="KW-0418">Kinase</keyword>
<dbReference type="Pfam" id="PF00288">
    <property type="entry name" value="GHMP_kinases_N"/>
    <property type="match status" value="1"/>
</dbReference>
<feature type="domain" description="GHMP kinase C-terminal" evidence="7">
    <location>
        <begin position="241"/>
        <end position="311"/>
    </location>
</feature>
<dbReference type="Pfam" id="PF08544">
    <property type="entry name" value="GHMP_kinases_C"/>
    <property type="match status" value="1"/>
</dbReference>
<feature type="domain" description="GHMP kinase N-terminal" evidence="6">
    <location>
        <begin position="83"/>
        <end position="160"/>
    </location>
</feature>
<sequence length="355" mass="39626">MIISRTPFRVSLFGGGTDYPAWYREHGGAVLATSIDKYCYISCRILPPFFSHKYRIVYSRIESTVGVEEIEHPAVRAILGALHTPCCEAGLEIHHDGDLPAHSGLGSSSSFTVGLIHALKALQGKMMSKRELAKTAIHIEQDLIKEDVGSQDQVTAAYGGFNKINFLENGTWMCDPLIIGQERLMELQDHLMLFFTGLSRLAPKIARSKIDNMKNRQRELKYIQELVEEGEAILTSSEAHLPDIGKLLHESWLLKRSLSDKVSTPRIDQIYQAALDGGAMGGKIIGAGGGGFLLLFCKPEKQPQVREALKKLTYVSFAFEHSGSKIVVYEPLDFQAWDTRQRSKIDSRDLESQYV</sequence>
<protein>
    <recommendedName>
        <fullName evidence="10">Kinase</fullName>
    </recommendedName>
</protein>
<dbReference type="PANTHER" id="PTHR32463">
    <property type="entry name" value="L-FUCOSE KINASE"/>
    <property type="match status" value="1"/>
</dbReference>
<dbReference type="InterPro" id="IPR001174">
    <property type="entry name" value="HddA/FKP"/>
</dbReference>
<dbReference type="PRINTS" id="PR00960">
    <property type="entry name" value="LMBPPROTEIN"/>
</dbReference>
<dbReference type="InterPro" id="IPR006204">
    <property type="entry name" value="GHMP_kinase_N_dom"/>
</dbReference>
<dbReference type="InterPro" id="IPR013750">
    <property type="entry name" value="GHMP_kinase_C_dom"/>
</dbReference>
<dbReference type="InterPro" id="IPR036554">
    <property type="entry name" value="GHMP_kinase_C_sf"/>
</dbReference>
<dbReference type="InterPro" id="IPR020568">
    <property type="entry name" value="Ribosomal_Su5_D2-typ_SF"/>
</dbReference>
<evidence type="ECO:0000256" key="5">
    <source>
        <dbReference type="ARBA" id="ARBA00038121"/>
    </source>
</evidence>
<proteinExistence type="inferred from homology"/>
<reference evidence="8 9" key="1">
    <citation type="submission" date="2021-02" db="EMBL/GenBank/DDBJ databases">
        <title>Activity-based single-cell genomes from oceanic crustal fluid captures similar information to metagenomic and metatranscriptomic surveys with orders of magnitude less sampling.</title>
        <authorList>
            <person name="D'Angelo T.S."/>
            <person name="Orcutt B.N."/>
        </authorList>
    </citation>
    <scope>NUCLEOTIDE SEQUENCE [LARGE SCALE GENOMIC DNA]</scope>
    <source>
        <strain evidence="8">AH-315-G07</strain>
    </source>
</reference>
<dbReference type="Gene3D" id="3.30.230.120">
    <property type="match status" value="1"/>
</dbReference>
<dbReference type="PANTHER" id="PTHR32463:SF0">
    <property type="entry name" value="L-FUCOSE KINASE"/>
    <property type="match status" value="1"/>
</dbReference>
<evidence type="ECO:0000313" key="8">
    <source>
        <dbReference type="EMBL" id="MBN4066997.1"/>
    </source>
</evidence>
<keyword evidence="9" id="KW-1185">Reference proteome</keyword>
<dbReference type="Proteomes" id="UP000722121">
    <property type="component" value="Unassembled WGS sequence"/>
</dbReference>
<dbReference type="EMBL" id="JAFITR010000049">
    <property type="protein sequence ID" value="MBN4066997.1"/>
    <property type="molecule type" value="Genomic_DNA"/>
</dbReference>
<keyword evidence="2" id="KW-0547">Nucleotide-binding</keyword>
<evidence type="ECO:0000313" key="9">
    <source>
        <dbReference type="Proteomes" id="UP000722121"/>
    </source>
</evidence>
<evidence type="ECO:0008006" key="10">
    <source>
        <dbReference type="Google" id="ProtNLM"/>
    </source>
</evidence>
<evidence type="ECO:0000256" key="4">
    <source>
        <dbReference type="ARBA" id="ARBA00022840"/>
    </source>
</evidence>
<accession>A0ABS3AVJ7</accession>